<comment type="caution">
    <text evidence="1">The sequence shown here is derived from an EMBL/GenBank/DDBJ whole genome shotgun (WGS) entry which is preliminary data.</text>
</comment>
<name>A0ACB9Q2D7_BAUVA</name>
<evidence type="ECO:0000313" key="1">
    <source>
        <dbReference type="EMBL" id="KAI4353045.1"/>
    </source>
</evidence>
<dbReference type="Proteomes" id="UP000828941">
    <property type="component" value="Chromosome 2"/>
</dbReference>
<dbReference type="EMBL" id="CM039427">
    <property type="protein sequence ID" value="KAI4353045.1"/>
    <property type="molecule type" value="Genomic_DNA"/>
</dbReference>
<proteinExistence type="predicted"/>
<evidence type="ECO:0000313" key="2">
    <source>
        <dbReference type="Proteomes" id="UP000828941"/>
    </source>
</evidence>
<sequence length="116" mass="13352">MKTGKAMYILFVTVEDDLLQHIQDAKTPKEAWKTLTTLFMRTSNARLQQLENELMAVGQYFNKVKALCNEISKLDLENKISEKTIGRIIVHGLRLEFHSLVTVINGWATKPTQQIY</sequence>
<accession>A0ACB9Q2D7</accession>
<organism evidence="1 2">
    <name type="scientific">Bauhinia variegata</name>
    <name type="common">Purple orchid tree</name>
    <name type="synonym">Phanera variegata</name>
    <dbReference type="NCBI Taxonomy" id="167791"/>
    <lineage>
        <taxon>Eukaryota</taxon>
        <taxon>Viridiplantae</taxon>
        <taxon>Streptophyta</taxon>
        <taxon>Embryophyta</taxon>
        <taxon>Tracheophyta</taxon>
        <taxon>Spermatophyta</taxon>
        <taxon>Magnoliopsida</taxon>
        <taxon>eudicotyledons</taxon>
        <taxon>Gunneridae</taxon>
        <taxon>Pentapetalae</taxon>
        <taxon>rosids</taxon>
        <taxon>fabids</taxon>
        <taxon>Fabales</taxon>
        <taxon>Fabaceae</taxon>
        <taxon>Cercidoideae</taxon>
        <taxon>Cercideae</taxon>
        <taxon>Bauhiniinae</taxon>
        <taxon>Bauhinia</taxon>
    </lineage>
</organism>
<keyword evidence="2" id="KW-1185">Reference proteome</keyword>
<reference evidence="1 2" key="1">
    <citation type="journal article" date="2022" name="DNA Res.">
        <title>Chromosomal-level genome assembly of the orchid tree Bauhinia variegata (Leguminosae; Cercidoideae) supports the allotetraploid origin hypothesis of Bauhinia.</title>
        <authorList>
            <person name="Zhong Y."/>
            <person name="Chen Y."/>
            <person name="Zheng D."/>
            <person name="Pang J."/>
            <person name="Liu Y."/>
            <person name="Luo S."/>
            <person name="Meng S."/>
            <person name="Qian L."/>
            <person name="Wei D."/>
            <person name="Dai S."/>
            <person name="Zhou R."/>
        </authorList>
    </citation>
    <scope>NUCLEOTIDE SEQUENCE [LARGE SCALE GENOMIC DNA]</scope>
    <source>
        <strain evidence="1">BV-YZ2020</strain>
    </source>
</reference>
<gene>
    <name evidence="1" type="ORF">L6164_002023</name>
</gene>
<protein>
    <submittedName>
        <fullName evidence="1">Uncharacterized protein</fullName>
    </submittedName>
</protein>